<name>A0ABQ5K1N4_9EUKA</name>
<feature type="domain" description="C2H2-type" evidence="2">
    <location>
        <begin position="644"/>
        <end position="669"/>
    </location>
</feature>
<evidence type="ECO:0000313" key="4">
    <source>
        <dbReference type="Proteomes" id="UP001057375"/>
    </source>
</evidence>
<proteinExistence type="predicted"/>
<feature type="region of interest" description="Disordered" evidence="1">
    <location>
        <begin position="599"/>
        <end position="622"/>
    </location>
</feature>
<dbReference type="SMART" id="SM00355">
    <property type="entry name" value="ZnF_C2H2"/>
    <property type="match status" value="2"/>
</dbReference>
<protein>
    <recommendedName>
        <fullName evidence="2">C2H2-type domain-containing protein</fullName>
    </recommendedName>
</protein>
<feature type="compositionally biased region" description="Basic and acidic residues" evidence="1">
    <location>
        <begin position="530"/>
        <end position="569"/>
    </location>
</feature>
<evidence type="ECO:0000313" key="3">
    <source>
        <dbReference type="EMBL" id="GKT25523.1"/>
    </source>
</evidence>
<gene>
    <name evidence="3" type="ORF">ADUPG1_013070</name>
</gene>
<feature type="region of interest" description="Disordered" evidence="1">
    <location>
        <begin position="520"/>
        <end position="578"/>
    </location>
</feature>
<accession>A0ABQ5K1N4</accession>
<organism evidence="3 4">
    <name type="scientific">Aduncisulcus paluster</name>
    <dbReference type="NCBI Taxonomy" id="2918883"/>
    <lineage>
        <taxon>Eukaryota</taxon>
        <taxon>Metamonada</taxon>
        <taxon>Carpediemonas-like organisms</taxon>
        <taxon>Aduncisulcus</taxon>
    </lineage>
</organism>
<dbReference type="EMBL" id="BQXS01012591">
    <property type="protein sequence ID" value="GKT25523.1"/>
    <property type="molecule type" value="Genomic_DNA"/>
</dbReference>
<sequence length="680" mass="79081">MSEEKGEIHSNIGKRVTFETITQSHKFDPKSAPHKGKHEKISGTTSIRRLNPQIMREASIKAAKKAKLAQEIAHRNLQLAFHKAAIDACDELDDIEYEARIKKEEAQDKNSFLPLKEWIADRIVSQEKDEKRRIRKYLERKRIETLYGNIDEDDIGDGEEEEEDEVTIEDPFPIYSESTLKIQKFKRKITGERLKFDFQKASTYLGFILGNELTSGYLPCIVALKHSSFDQFTRQTTLLCIHLMNYINRLRLVFLREYFLSQINFQKQKTHEECPKCVRVQFKNREEAKQYWVFAERHIPYFPSLEPPFRCPLCFSSLPSIHMFLLHVDVHVQASVNKYLHCDEGQRHMQNIIYENAQNEDDIQIDSCSPSKEYSSEEEKTDEDSELEDITYQFKSACKKRFSTSKRSPILTDNQSPDCDKSPKVPPINRSVISDVFLSTLSPITTLLLISLLQIRHSPHCERGCLDCAVCEAETRIPSLLIHGLCRNRGREEEENDICDKSLFIETELKDIEGKRIKEDGDGIEEELEEEKKKGRQESGKGEKEEEGKIKKEHEKVENEKVENEKLEEQNSPQQERLILSFSSSIPVKKSILQEIRPKEEENDICRDDSEASNPIQDQPIPSDVTIYDVESVQQRTEHLKYHLCCPISQCKICTMSEEDMVLHIRAKHSFLYIFDKEIL</sequence>
<evidence type="ECO:0000259" key="2">
    <source>
        <dbReference type="SMART" id="SM00355"/>
    </source>
</evidence>
<comment type="caution">
    <text evidence="3">The sequence shown here is derived from an EMBL/GenBank/DDBJ whole genome shotgun (WGS) entry which is preliminary data.</text>
</comment>
<evidence type="ECO:0000256" key="1">
    <source>
        <dbReference type="SAM" id="MobiDB-lite"/>
    </source>
</evidence>
<reference evidence="3" key="1">
    <citation type="submission" date="2022-03" db="EMBL/GenBank/DDBJ databases">
        <title>Draft genome sequence of Aduncisulcus paluster, a free-living microaerophilic Fornicata.</title>
        <authorList>
            <person name="Yuyama I."/>
            <person name="Kume K."/>
            <person name="Tamura T."/>
            <person name="Inagaki Y."/>
            <person name="Hashimoto T."/>
        </authorList>
    </citation>
    <scope>NUCLEOTIDE SEQUENCE</scope>
    <source>
        <strain evidence="3">NY0171</strain>
    </source>
</reference>
<dbReference type="InterPro" id="IPR013087">
    <property type="entry name" value="Znf_C2H2_type"/>
</dbReference>
<keyword evidence="4" id="KW-1185">Reference proteome</keyword>
<feature type="region of interest" description="Disordered" evidence="1">
    <location>
        <begin position="365"/>
        <end position="386"/>
    </location>
</feature>
<feature type="compositionally biased region" description="Basic and acidic residues" evidence="1">
    <location>
        <begin position="599"/>
        <end position="610"/>
    </location>
</feature>
<dbReference type="Proteomes" id="UP001057375">
    <property type="component" value="Unassembled WGS sequence"/>
</dbReference>
<feature type="domain" description="C2H2-type" evidence="2">
    <location>
        <begin position="309"/>
        <end position="331"/>
    </location>
</feature>